<dbReference type="InterPro" id="IPR051223">
    <property type="entry name" value="Polycystin"/>
</dbReference>
<feature type="domain" description="Polycystin cation channel PKD1/PKD2" evidence="8">
    <location>
        <begin position="207"/>
        <end position="430"/>
    </location>
</feature>
<dbReference type="InterPro" id="IPR003915">
    <property type="entry name" value="PKD_2"/>
</dbReference>
<organism evidence="10">
    <name type="scientific">Magallana gigas</name>
    <name type="common">Pacific oyster</name>
    <name type="synonym">Crassostrea gigas</name>
    <dbReference type="NCBI Taxonomy" id="29159"/>
    <lineage>
        <taxon>Eukaryota</taxon>
        <taxon>Metazoa</taxon>
        <taxon>Spiralia</taxon>
        <taxon>Lophotrochozoa</taxon>
        <taxon>Mollusca</taxon>
        <taxon>Bivalvia</taxon>
        <taxon>Autobranchia</taxon>
        <taxon>Pteriomorphia</taxon>
        <taxon>Ostreida</taxon>
        <taxon>Ostreoidea</taxon>
        <taxon>Ostreidae</taxon>
        <taxon>Magallana</taxon>
    </lineage>
</organism>
<dbReference type="InterPro" id="IPR046791">
    <property type="entry name" value="Polycystin_dom"/>
</dbReference>
<dbReference type="Pfam" id="PF08016">
    <property type="entry name" value="PKD_channel"/>
    <property type="match status" value="1"/>
</dbReference>
<evidence type="ECO:0000259" key="9">
    <source>
        <dbReference type="Pfam" id="PF20519"/>
    </source>
</evidence>
<keyword evidence="3" id="KW-0812">Transmembrane</keyword>
<gene>
    <name evidence="10" type="ORF">CGI_10007494</name>
</gene>
<dbReference type="Pfam" id="PF20519">
    <property type="entry name" value="Polycystin_dom"/>
    <property type="match status" value="1"/>
</dbReference>
<evidence type="ECO:0000256" key="2">
    <source>
        <dbReference type="ARBA" id="ARBA00007200"/>
    </source>
</evidence>
<evidence type="ECO:0000256" key="7">
    <source>
        <dbReference type="PIRSR" id="PIRSR603915-2"/>
    </source>
</evidence>
<sequence>MNKTFIPAFYPVENYAGGSLRALERQWFKDMSGIRVGPARMRQVRMKESTCSYHKLTWPYTCVDSYIKAEEDRNAYCLGWQEYNKVSCGGYVYKYKYYTSDSWTYMDASDIWGMNIKGEYNSYGGGGYILKFVRNRENAHLLLEELLRYDWINRQSRAVSLEFTLFNPNVNLFGYVILLVEFTELGSVLTWSNIHAFKPVLSLSSLNSMALLCYATCIVYYIYLPFNVIWNFSVFGWSAWIKMPWNIVDCLSIIVAYSAIAAFIIRMEDTNTAINMFYEDKSTGANRFINYGHIVVWDTVFNVLLAVLVFLSTLKILKILGYNKRFTEITAVISRAGKELLTFGTLLITLFFAFVSFAYLLFGSKLVGYKSMFKTCVSLVNTFIGRNKLRTLVEASPTTAEFFYMAYVVIVIMFMLTIFMSILNSSIKEVRLETAKHAVMFGMIKVLKKTFREFLQLFYIARRKNQNKINVSEEVADDVDLKATLQSIRQTLKRYERVYVDDTDNPSSQIV</sequence>
<dbReference type="InterPro" id="IPR013122">
    <property type="entry name" value="PKD1_2_channel"/>
</dbReference>
<evidence type="ECO:0000256" key="1">
    <source>
        <dbReference type="ARBA" id="ARBA00004141"/>
    </source>
</evidence>
<dbReference type="AlphaFoldDB" id="K1Q6B6"/>
<evidence type="ECO:0000256" key="3">
    <source>
        <dbReference type="ARBA" id="ARBA00022692"/>
    </source>
</evidence>
<keyword evidence="5" id="KW-0472">Membrane</keyword>
<dbReference type="FunCoup" id="K1Q6B6">
    <property type="interactions" value="113"/>
</dbReference>
<feature type="domain" description="Polycystin" evidence="9">
    <location>
        <begin position="1"/>
        <end position="198"/>
    </location>
</feature>
<keyword evidence="6" id="KW-0325">Glycoprotein</keyword>
<feature type="disulfide bond" evidence="7">
    <location>
        <begin position="51"/>
        <end position="62"/>
    </location>
</feature>
<dbReference type="PANTHER" id="PTHR10877:SF150">
    <property type="entry name" value="REJ DOMAIN-CONTAINING PROTEIN"/>
    <property type="match status" value="1"/>
</dbReference>
<dbReference type="PANTHER" id="PTHR10877">
    <property type="entry name" value="POLYCYSTIN FAMILY MEMBER"/>
    <property type="match status" value="1"/>
</dbReference>
<evidence type="ECO:0000259" key="8">
    <source>
        <dbReference type="Pfam" id="PF08016"/>
    </source>
</evidence>
<dbReference type="HOGENOM" id="CLU_012097_2_0_1"/>
<dbReference type="InParanoid" id="K1Q6B6"/>
<keyword evidence="4" id="KW-1133">Transmembrane helix</keyword>
<protein>
    <submittedName>
        <fullName evidence="10">Polycystin-2</fullName>
    </submittedName>
</protein>
<dbReference type="GO" id="GO:0016020">
    <property type="term" value="C:membrane"/>
    <property type="evidence" value="ECO:0007669"/>
    <property type="project" value="UniProtKB-SubCell"/>
</dbReference>
<name>K1Q6B6_MAGGI</name>
<reference evidence="10" key="1">
    <citation type="journal article" date="2012" name="Nature">
        <title>The oyster genome reveals stress adaptation and complexity of shell formation.</title>
        <authorList>
            <person name="Zhang G."/>
            <person name="Fang X."/>
            <person name="Guo X."/>
            <person name="Li L."/>
            <person name="Luo R."/>
            <person name="Xu F."/>
            <person name="Yang P."/>
            <person name="Zhang L."/>
            <person name="Wang X."/>
            <person name="Qi H."/>
            <person name="Xiong Z."/>
            <person name="Que H."/>
            <person name="Xie Y."/>
            <person name="Holland P.W."/>
            <person name="Paps J."/>
            <person name="Zhu Y."/>
            <person name="Wu F."/>
            <person name="Chen Y."/>
            <person name="Wang J."/>
            <person name="Peng C."/>
            <person name="Meng J."/>
            <person name="Yang L."/>
            <person name="Liu J."/>
            <person name="Wen B."/>
            <person name="Zhang N."/>
            <person name="Huang Z."/>
            <person name="Zhu Q."/>
            <person name="Feng Y."/>
            <person name="Mount A."/>
            <person name="Hedgecock D."/>
            <person name="Xu Z."/>
            <person name="Liu Y."/>
            <person name="Domazet-Loso T."/>
            <person name="Du Y."/>
            <person name="Sun X."/>
            <person name="Zhang S."/>
            <person name="Liu B."/>
            <person name="Cheng P."/>
            <person name="Jiang X."/>
            <person name="Li J."/>
            <person name="Fan D."/>
            <person name="Wang W."/>
            <person name="Fu W."/>
            <person name="Wang T."/>
            <person name="Wang B."/>
            <person name="Zhang J."/>
            <person name="Peng Z."/>
            <person name="Li Y."/>
            <person name="Li N."/>
            <person name="Wang J."/>
            <person name="Chen M."/>
            <person name="He Y."/>
            <person name="Tan F."/>
            <person name="Song X."/>
            <person name="Zheng Q."/>
            <person name="Huang R."/>
            <person name="Yang H."/>
            <person name="Du X."/>
            <person name="Chen L."/>
            <person name="Yang M."/>
            <person name="Gaffney P.M."/>
            <person name="Wang S."/>
            <person name="Luo L."/>
            <person name="She Z."/>
            <person name="Ming Y."/>
            <person name="Huang W."/>
            <person name="Zhang S."/>
            <person name="Huang B."/>
            <person name="Zhang Y."/>
            <person name="Qu T."/>
            <person name="Ni P."/>
            <person name="Miao G."/>
            <person name="Wang J."/>
            <person name="Wang Q."/>
            <person name="Steinberg C.E."/>
            <person name="Wang H."/>
            <person name="Li N."/>
            <person name="Qian L."/>
            <person name="Zhang G."/>
            <person name="Li Y."/>
            <person name="Yang H."/>
            <person name="Liu X."/>
            <person name="Wang J."/>
            <person name="Yin Y."/>
            <person name="Wang J."/>
        </authorList>
    </citation>
    <scope>NUCLEOTIDE SEQUENCE [LARGE SCALE GENOMIC DNA]</scope>
    <source>
        <strain evidence="10">05x7-T-G4-1.051#20</strain>
    </source>
</reference>
<evidence type="ECO:0000256" key="6">
    <source>
        <dbReference type="ARBA" id="ARBA00023180"/>
    </source>
</evidence>
<evidence type="ECO:0000256" key="4">
    <source>
        <dbReference type="ARBA" id="ARBA00022989"/>
    </source>
</evidence>
<accession>K1Q6B6</accession>
<evidence type="ECO:0000313" key="10">
    <source>
        <dbReference type="EMBL" id="EKC32212.1"/>
    </source>
</evidence>
<dbReference type="GO" id="GO:0005262">
    <property type="term" value="F:calcium channel activity"/>
    <property type="evidence" value="ECO:0007669"/>
    <property type="project" value="TreeGrafter"/>
</dbReference>
<comment type="subcellular location">
    <subcellularLocation>
        <location evidence="1">Membrane</location>
        <topology evidence="1">Multi-pass membrane protein</topology>
    </subcellularLocation>
</comment>
<dbReference type="PRINTS" id="PR01433">
    <property type="entry name" value="POLYCYSTIN2"/>
</dbReference>
<dbReference type="EMBL" id="JH815719">
    <property type="protein sequence ID" value="EKC32212.1"/>
    <property type="molecule type" value="Genomic_DNA"/>
</dbReference>
<proteinExistence type="inferred from homology"/>
<comment type="similarity">
    <text evidence="2">Belongs to the polycystin family.</text>
</comment>
<evidence type="ECO:0000256" key="5">
    <source>
        <dbReference type="ARBA" id="ARBA00023136"/>
    </source>
</evidence>
<dbReference type="GO" id="GO:0005509">
    <property type="term" value="F:calcium ion binding"/>
    <property type="evidence" value="ECO:0007669"/>
    <property type="project" value="InterPro"/>
</dbReference>
<dbReference type="GO" id="GO:0050982">
    <property type="term" value="P:detection of mechanical stimulus"/>
    <property type="evidence" value="ECO:0007669"/>
    <property type="project" value="TreeGrafter"/>
</dbReference>